<reference evidence="3" key="1">
    <citation type="submission" date="2016-10" db="EMBL/GenBank/DDBJ databases">
        <authorList>
            <person name="Varghese N."/>
            <person name="Submissions S."/>
        </authorList>
    </citation>
    <scope>NUCLEOTIDE SEQUENCE [LARGE SCALE GENOMIC DNA]</scope>
    <source>
        <strain evidence="3">DSM 25730</strain>
    </source>
</reference>
<proteinExistence type="predicted"/>
<dbReference type="RefSeq" id="WP_092853275.1">
    <property type="nucleotide sequence ID" value="NZ_FOMI01000010.1"/>
</dbReference>
<gene>
    <name evidence="2" type="ORF">SAMN04487987_11094</name>
</gene>
<evidence type="ECO:0000259" key="1">
    <source>
        <dbReference type="Pfam" id="PF12728"/>
    </source>
</evidence>
<dbReference type="Proteomes" id="UP000199439">
    <property type="component" value="Unassembled WGS sequence"/>
</dbReference>
<evidence type="ECO:0000313" key="3">
    <source>
        <dbReference type="Proteomes" id="UP000199439"/>
    </source>
</evidence>
<dbReference type="OrthoDB" id="597977at2"/>
<dbReference type="EMBL" id="FOMI01000010">
    <property type="protein sequence ID" value="SFD35262.1"/>
    <property type="molecule type" value="Genomic_DNA"/>
</dbReference>
<dbReference type="InterPro" id="IPR041657">
    <property type="entry name" value="HTH_17"/>
</dbReference>
<dbReference type="AlphaFoldDB" id="A0A1I1RM85"/>
<feature type="domain" description="Helix-turn-helix" evidence="1">
    <location>
        <begin position="23"/>
        <end position="73"/>
    </location>
</feature>
<accession>A0A1I1RM85</accession>
<name>A0A1I1RM85_9FLAO</name>
<protein>
    <submittedName>
        <fullName evidence="2">Transcriptional regulator, AlpA family</fullName>
    </submittedName>
</protein>
<dbReference type="Pfam" id="PF12728">
    <property type="entry name" value="HTH_17"/>
    <property type="match status" value="1"/>
</dbReference>
<organism evidence="2 3">
    <name type="scientific">Algibacter pectinivorans</name>
    <dbReference type="NCBI Taxonomy" id="870482"/>
    <lineage>
        <taxon>Bacteria</taxon>
        <taxon>Pseudomonadati</taxon>
        <taxon>Bacteroidota</taxon>
        <taxon>Flavobacteriia</taxon>
        <taxon>Flavobacteriales</taxon>
        <taxon>Flavobacteriaceae</taxon>
        <taxon>Algibacter</taxon>
    </lineage>
</organism>
<keyword evidence="3" id="KW-1185">Reference proteome</keyword>
<evidence type="ECO:0000313" key="2">
    <source>
        <dbReference type="EMBL" id="SFD35262.1"/>
    </source>
</evidence>
<sequence length="94" mass="11045">MNTLQLDERLDRIEKLLIASKRVLSFDEACQYSNYSSSYMYKLTSGKIVPHSKPNGKAIFFDRDKLEAWLLQNPQKSIDEIEQEALDYSLKNRR</sequence>
<dbReference type="STRING" id="870482.SAMN04487987_11094"/>